<evidence type="ECO:0000313" key="2">
    <source>
        <dbReference type="EMBL" id="ABD96217.1"/>
    </source>
</evidence>
<dbReference type="InterPro" id="IPR012902">
    <property type="entry name" value="N_methyl_site"/>
</dbReference>
<dbReference type="EMBL" id="DQ325538">
    <property type="protein sequence ID" value="ABD96217.1"/>
    <property type="molecule type" value="Genomic_DNA"/>
</dbReference>
<proteinExistence type="predicted"/>
<dbReference type="Pfam" id="PF07963">
    <property type="entry name" value="N_methyl"/>
    <property type="match status" value="1"/>
</dbReference>
<protein>
    <submittedName>
        <fullName evidence="2">Uncharacterized protein</fullName>
    </submittedName>
</protein>
<sequence length="229" mass="25460">MRSMGNFKRRPKAKRSQQAGFNLLELIVAMLIIGIVSSFSIPVFQRSMMQGQVDRYMQNLESGLFQLRARMGVVKISCDINFAERKPLLGGSRSKATTGTFYPPDQILEIQQSDGTRANSTDIHEDALYKGCRCREYDSDNETCIELVPKAESLRFVNMEGTPEAGNVLVSVSTLNYSFTPPGTSVSNTDLVIRIKPAQAVSKVQERCVEVTGIDIFTGSWEGNSCQER</sequence>
<evidence type="ECO:0000256" key="1">
    <source>
        <dbReference type="SAM" id="Phobius"/>
    </source>
</evidence>
<name>Q0QKW2_9SYNE</name>
<keyword evidence="1" id="KW-1133">Transmembrane helix</keyword>
<dbReference type="InterPro" id="IPR045584">
    <property type="entry name" value="Pilin-like"/>
</dbReference>
<feature type="transmembrane region" description="Helical" evidence="1">
    <location>
        <begin position="21"/>
        <end position="44"/>
    </location>
</feature>
<dbReference type="Gene3D" id="3.30.700.10">
    <property type="entry name" value="Glycoprotein, Type 4 Pilin"/>
    <property type="match status" value="1"/>
</dbReference>
<accession>Q0QKW2</accession>
<dbReference type="AlphaFoldDB" id="Q0QKW2"/>
<dbReference type="NCBIfam" id="TIGR02532">
    <property type="entry name" value="IV_pilin_GFxxxE"/>
    <property type="match status" value="1"/>
</dbReference>
<organism evidence="2">
    <name type="scientific">uncultured marine type-A Synechococcus GOM 3M9</name>
    <dbReference type="NCBI Taxonomy" id="364149"/>
    <lineage>
        <taxon>Bacteria</taxon>
        <taxon>Bacillati</taxon>
        <taxon>Cyanobacteriota</taxon>
        <taxon>Cyanophyceae</taxon>
        <taxon>Synechococcales</taxon>
        <taxon>Synechococcaceae</taxon>
        <taxon>Synechococcus</taxon>
        <taxon>environmental samples</taxon>
    </lineage>
</organism>
<reference evidence="2" key="1">
    <citation type="journal article" date="2006" name="Mar. Ecol. Prog. Ser.">
        <title>Gene diversity and organization in rbcL-containing genome fragments from uncultivated Synechococcus in the Gulf of Mexico.</title>
        <authorList>
            <person name="John D.E."/>
            <person name="Wawrik B."/>
            <person name="Tabita F.R."/>
            <person name="Paul J.H."/>
        </authorList>
    </citation>
    <scope>NUCLEOTIDE SEQUENCE</scope>
</reference>
<dbReference type="SUPFAM" id="SSF54523">
    <property type="entry name" value="Pili subunits"/>
    <property type="match status" value="1"/>
</dbReference>
<keyword evidence="1" id="KW-0472">Membrane</keyword>
<keyword evidence="1" id="KW-0812">Transmembrane</keyword>